<organism evidence="2 3">
    <name type="scientific">Marinibactrum halimedae</name>
    <dbReference type="NCBI Taxonomy" id="1444977"/>
    <lineage>
        <taxon>Bacteria</taxon>
        <taxon>Pseudomonadati</taxon>
        <taxon>Pseudomonadota</taxon>
        <taxon>Gammaproteobacteria</taxon>
        <taxon>Cellvibrionales</taxon>
        <taxon>Cellvibrionaceae</taxon>
        <taxon>Marinibactrum</taxon>
    </lineage>
</organism>
<name>A0AA37WMS2_9GAMM</name>
<evidence type="ECO:0000313" key="3">
    <source>
        <dbReference type="Proteomes" id="UP001156870"/>
    </source>
</evidence>
<protein>
    <submittedName>
        <fullName evidence="2">Thioredoxin family protein</fullName>
    </submittedName>
</protein>
<dbReference type="EMBL" id="BSPD01000075">
    <property type="protein sequence ID" value="GLS27394.1"/>
    <property type="molecule type" value="Genomic_DNA"/>
</dbReference>
<dbReference type="PANTHER" id="PTHR43640">
    <property type="entry name" value="OS07G0260300 PROTEIN"/>
    <property type="match status" value="1"/>
</dbReference>
<dbReference type="PROSITE" id="PS51352">
    <property type="entry name" value="THIOREDOXIN_2"/>
    <property type="match status" value="1"/>
</dbReference>
<dbReference type="GO" id="GO:0016491">
    <property type="term" value="F:oxidoreductase activity"/>
    <property type="evidence" value="ECO:0007669"/>
    <property type="project" value="InterPro"/>
</dbReference>
<proteinExistence type="predicted"/>
<sequence>MLALMAMPSMAAIKVGAPAPDFTLPSTLGRDAKLSDFSDKIVVLEWTNHQCPFVKKHYDSGNMQALQKKYQDDVVWLSIVSSAPGKQGHISVAKAKEITNSRSALPHAVLIDSDGSVGKLYNATNTPQMVVIKSGKVEYMGAIDSIASADKGDIPKADNYVVAAVDSLKKGQPVAVAASKPYGCSVKY</sequence>
<comment type="caution">
    <text evidence="2">The sequence shown here is derived from an EMBL/GenBank/DDBJ whole genome shotgun (WGS) entry which is preliminary data.</text>
</comment>
<keyword evidence="3" id="KW-1185">Reference proteome</keyword>
<dbReference type="GO" id="GO:0016209">
    <property type="term" value="F:antioxidant activity"/>
    <property type="evidence" value="ECO:0007669"/>
    <property type="project" value="InterPro"/>
</dbReference>
<reference evidence="2 3" key="1">
    <citation type="journal article" date="2014" name="Int. J. Syst. Evol. Microbiol.">
        <title>Complete genome sequence of Corynebacterium casei LMG S-19264T (=DSM 44701T), isolated from a smear-ripened cheese.</title>
        <authorList>
            <consortium name="US DOE Joint Genome Institute (JGI-PGF)"/>
            <person name="Walter F."/>
            <person name="Albersmeier A."/>
            <person name="Kalinowski J."/>
            <person name="Ruckert C."/>
        </authorList>
    </citation>
    <scope>NUCLEOTIDE SEQUENCE [LARGE SCALE GENOMIC DNA]</scope>
    <source>
        <strain evidence="2 3">NBRC 110095</strain>
    </source>
</reference>
<dbReference type="Pfam" id="PF00578">
    <property type="entry name" value="AhpC-TSA"/>
    <property type="match status" value="1"/>
</dbReference>
<accession>A0AA37WMS2</accession>
<dbReference type="Gene3D" id="3.40.30.10">
    <property type="entry name" value="Glutaredoxin"/>
    <property type="match status" value="1"/>
</dbReference>
<dbReference type="InterPro" id="IPR047262">
    <property type="entry name" value="PRX-like1"/>
</dbReference>
<dbReference type="SUPFAM" id="SSF52833">
    <property type="entry name" value="Thioredoxin-like"/>
    <property type="match status" value="1"/>
</dbReference>
<dbReference type="PANTHER" id="PTHR43640:SF1">
    <property type="entry name" value="THIOREDOXIN-DEPENDENT PEROXIREDOXIN"/>
    <property type="match status" value="1"/>
</dbReference>
<dbReference type="InterPro" id="IPR013766">
    <property type="entry name" value="Thioredoxin_domain"/>
</dbReference>
<dbReference type="Proteomes" id="UP001156870">
    <property type="component" value="Unassembled WGS sequence"/>
</dbReference>
<dbReference type="AlphaFoldDB" id="A0AA37WMS2"/>
<dbReference type="InterPro" id="IPR036249">
    <property type="entry name" value="Thioredoxin-like_sf"/>
</dbReference>
<dbReference type="InterPro" id="IPR000866">
    <property type="entry name" value="AhpC/TSA"/>
</dbReference>
<evidence type="ECO:0000259" key="1">
    <source>
        <dbReference type="PROSITE" id="PS51352"/>
    </source>
</evidence>
<feature type="domain" description="Thioredoxin" evidence="1">
    <location>
        <begin position="13"/>
        <end position="170"/>
    </location>
</feature>
<gene>
    <name evidence="2" type="ORF">GCM10007877_31130</name>
</gene>
<evidence type="ECO:0000313" key="2">
    <source>
        <dbReference type="EMBL" id="GLS27394.1"/>
    </source>
</evidence>